<accession>A0A484Z641</accession>
<sequence length="31" mass="3614">MFDLRQGSPLKDGLYRKRELLNKFAKCIGES</sequence>
<protein>
    <submittedName>
        <fullName evidence="1">Uncharacterized protein</fullName>
    </submittedName>
</protein>
<dbReference type="EMBL" id="CAADIW010000051">
    <property type="protein sequence ID" value="VFS41389.1"/>
    <property type="molecule type" value="Genomic_DNA"/>
</dbReference>
<evidence type="ECO:0000313" key="2">
    <source>
        <dbReference type="Proteomes" id="UP000351155"/>
    </source>
</evidence>
<reference evidence="1 2" key="1">
    <citation type="submission" date="2019-03" db="EMBL/GenBank/DDBJ databases">
        <authorList>
            <consortium name="Pathogen Informatics"/>
        </authorList>
    </citation>
    <scope>NUCLEOTIDE SEQUENCE [LARGE SCALE GENOMIC DNA]</scope>
    <source>
        <strain evidence="1 2">NCTC12126</strain>
    </source>
</reference>
<gene>
    <name evidence="1" type="ORF">NCTC12126_04482</name>
</gene>
<organism evidence="1 2">
    <name type="scientific">Enterobacter cancerogenus</name>
    <dbReference type="NCBI Taxonomy" id="69218"/>
    <lineage>
        <taxon>Bacteria</taxon>
        <taxon>Pseudomonadati</taxon>
        <taxon>Pseudomonadota</taxon>
        <taxon>Gammaproteobacteria</taxon>
        <taxon>Enterobacterales</taxon>
        <taxon>Enterobacteriaceae</taxon>
        <taxon>Enterobacter</taxon>
        <taxon>Enterobacter cloacae complex</taxon>
    </lineage>
</organism>
<proteinExistence type="predicted"/>
<evidence type="ECO:0000313" key="1">
    <source>
        <dbReference type="EMBL" id="VFS41389.1"/>
    </source>
</evidence>
<name>A0A484Z641_9ENTR</name>
<dbReference type="Proteomes" id="UP000351155">
    <property type="component" value="Unassembled WGS sequence"/>
</dbReference>
<dbReference type="AlphaFoldDB" id="A0A484Z641"/>